<proteinExistence type="inferred from homology"/>
<dbReference type="PROSITE" id="PS01167">
    <property type="entry name" value="RIBOSOMAL_L17"/>
    <property type="match status" value="1"/>
</dbReference>
<evidence type="ECO:0000256" key="3">
    <source>
        <dbReference type="ARBA" id="ARBA00023274"/>
    </source>
</evidence>
<dbReference type="NCBIfam" id="TIGR00059">
    <property type="entry name" value="L17"/>
    <property type="match status" value="1"/>
</dbReference>
<protein>
    <recommendedName>
        <fullName evidence="4">Large ribosomal subunit protein bL17</fullName>
    </recommendedName>
</protein>
<keyword evidence="3 4" id="KW-0687">Ribonucleoprotein</keyword>
<dbReference type="InterPro" id="IPR000456">
    <property type="entry name" value="Ribosomal_bL17"/>
</dbReference>
<dbReference type="GO" id="GO:0022625">
    <property type="term" value="C:cytosolic large ribosomal subunit"/>
    <property type="evidence" value="ECO:0007669"/>
    <property type="project" value="TreeGrafter"/>
</dbReference>
<evidence type="ECO:0000313" key="7">
    <source>
        <dbReference type="Proteomes" id="UP001301140"/>
    </source>
</evidence>
<dbReference type="InterPro" id="IPR047859">
    <property type="entry name" value="Ribosomal_bL17_CS"/>
</dbReference>
<dbReference type="Gene3D" id="3.90.1030.10">
    <property type="entry name" value="Ribosomal protein L17"/>
    <property type="match status" value="1"/>
</dbReference>
<keyword evidence="7" id="KW-1185">Reference proteome</keyword>
<dbReference type="GO" id="GO:0006412">
    <property type="term" value="P:translation"/>
    <property type="evidence" value="ECO:0007669"/>
    <property type="project" value="UniProtKB-UniRule"/>
</dbReference>
<dbReference type="EMBL" id="JARGEQ010000082">
    <property type="protein sequence ID" value="MDF1586406.1"/>
    <property type="molecule type" value="Genomic_DNA"/>
</dbReference>
<gene>
    <name evidence="4 6" type="primary">rplQ</name>
    <name evidence="6" type="ORF">PZ740_08415</name>
</gene>
<dbReference type="PANTHER" id="PTHR14413">
    <property type="entry name" value="RIBOSOMAL PROTEIN L17"/>
    <property type="match status" value="1"/>
</dbReference>
<keyword evidence="2 4" id="KW-0689">Ribosomal protein</keyword>
<comment type="similarity">
    <text evidence="1 4 5">Belongs to the bacterial ribosomal protein bL17 family.</text>
</comment>
<dbReference type="FunFam" id="3.90.1030.10:FF:000001">
    <property type="entry name" value="50S ribosomal protein L17"/>
    <property type="match status" value="1"/>
</dbReference>
<evidence type="ECO:0000256" key="4">
    <source>
        <dbReference type="HAMAP-Rule" id="MF_01368"/>
    </source>
</evidence>
<sequence length="142" mass="15887">MRHGNRGRKLNRTWEHRKSMLANMAQSLVKHEQIVTTLPKAKELRPLVEKLITMGKKGDLHARRLLIARTRSEKAAAKIIDVLAQRYKERPGGYVRILKAGFRYGDNAPMAVIELVDRDVDAKGQDSGPVMTGEFEGEAAAA</sequence>
<dbReference type="GO" id="GO:0003735">
    <property type="term" value="F:structural constituent of ribosome"/>
    <property type="evidence" value="ECO:0007669"/>
    <property type="project" value="InterPro"/>
</dbReference>
<evidence type="ECO:0000256" key="2">
    <source>
        <dbReference type="ARBA" id="ARBA00022980"/>
    </source>
</evidence>
<evidence type="ECO:0000313" key="6">
    <source>
        <dbReference type="EMBL" id="MDF1586406.1"/>
    </source>
</evidence>
<dbReference type="InterPro" id="IPR036373">
    <property type="entry name" value="Ribosomal_bL17_sf"/>
</dbReference>
<comment type="subunit">
    <text evidence="4">Part of the 50S ribosomal subunit. Contacts protein L32.</text>
</comment>
<reference evidence="6 7" key="1">
    <citation type="submission" date="2023-03" db="EMBL/GenBank/DDBJ databases">
        <title>YIM 152171 draft genome.</title>
        <authorList>
            <person name="Yang Z."/>
        </authorList>
    </citation>
    <scope>NUCLEOTIDE SEQUENCE [LARGE SCALE GENOMIC DNA]</scope>
    <source>
        <strain evidence="6 7">YIM 152171</strain>
    </source>
</reference>
<name>A0AAP3V0J8_9PROT</name>
<comment type="caution">
    <text evidence="6">The sequence shown here is derived from an EMBL/GenBank/DDBJ whole genome shotgun (WGS) entry which is preliminary data.</text>
</comment>
<dbReference type="PANTHER" id="PTHR14413:SF16">
    <property type="entry name" value="LARGE RIBOSOMAL SUBUNIT PROTEIN BL17M"/>
    <property type="match status" value="1"/>
</dbReference>
<evidence type="ECO:0000256" key="1">
    <source>
        <dbReference type="ARBA" id="ARBA00008777"/>
    </source>
</evidence>
<accession>A0AAP3V0J8</accession>
<dbReference type="RefSeq" id="WP_327788818.1">
    <property type="nucleotide sequence ID" value="NZ_JARGEQ010000082.1"/>
</dbReference>
<organism evidence="6 7">
    <name type="scientific">Marinimicrococcus flavescens</name>
    <dbReference type="NCBI Taxonomy" id="3031815"/>
    <lineage>
        <taxon>Bacteria</taxon>
        <taxon>Pseudomonadati</taxon>
        <taxon>Pseudomonadota</taxon>
        <taxon>Alphaproteobacteria</taxon>
        <taxon>Geminicoccales</taxon>
        <taxon>Geminicoccaceae</taxon>
        <taxon>Marinimicrococcus</taxon>
    </lineage>
</organism>
<dbReference type="HAMAP" id="MF_01368">
    <property type="entry name" value="Ribosomal_bL17"/>
    <property type="match status" value="1"/>
</dbReference>
<evidence type="ECO:0000256" key="5">
    <source>
        <dbReference type="RuleBase" id="RU000660"/>
    </source>
</evidence>
<dbReference type="AlphaFoldDB" id="A0AAP3V0J8"/>
<dbReference type="Proteomes" id="UP001301140">
    <property type="component" value="Unassembled WGS sequence"/>
</dbReference>
<dbReference type="SUPFAM" id="SSF64263">
    <property type="entry name" value="Prokaryotic ribosomal protein L17"/>
    <property type="match status" value="1"/>
</dbReference>
<dbReference type="Pfam" id="PF01196">
    <property type="entry name" value="Ribosomal_L17"/>
    <property type="match status" value="1"/>
</dbReference>